<feature type="domain" description="Amino acid transporter transmembrane" evidence="6">
    <location>
        <begin position="44"/>
        <end position="452"/>
    </location>
</feature>
<dbReference type="EMBL" id="JOJR01000400">
    <property type="protein sequence ID" value="RCN38426.1"/>
    <property type="molecule type" value="Genomic_DNA"/>
</dbReference>
<comment type="subcellular location">
    <subcellularLocation>
        <location evidence="1">Membrane</location>
        <topology evidence="1">Multi-pass membrane protein</topology>
    </subcellularLocation>
</comment>
<keyword evidence="4 5" id="KW-0472">Membrane</keyword>
<accession>A0A368G1V7</accession>
<feature type="transmembrane region" description="Helical" evidence="5">
    <location>
        <begin position="139"/>
        <end position="161"/>
    </location>
</feature>
<name>A0A368G1V7_ANCCA</name>
<dbReference type="GO" id="GO:0015179">
    <property type="term" value="F:L-amino acid transmembrane transporter activity"/>
    <property type="evidence" value="ECO:0007669"/>
    <property type="project" value="TreeGrafter"/>
</dbReference>
<proteinExistence type="predicted"/>
<evidence type="ECO:0000256" key="2">
    <source>
        <dbReference type="ARBA" id="ARBA00022692"/>
    </source>
</evidence>
<dbReference type="InterPro" id="IPR013057">
    <property type="entry name" value="AA_transpt_TM"/>
</dbReference>
<evidence type="ECO:0000256" key="3">
    <source>
        <dbReference type="ARBA" id="ARBA00022989"/>
    </source>
</evidence>
<keyword evidence="3 5" id="KW-1133">Transmembrane helix</keyword>
<evidence type="ECO:0000313" key="7">
    <source>
        <dbReference type="EMBL" id="RCN38426.1"/>
    </source>
</evidence>
<dbReference type="AlphaFoldDB" id="A0A368G1V7"/>
<dbReference type="Proteomes" id="UP000252519">
    <property type="component" value="Unassembled WGS sequence"/>
</dbReference>
<comment type="caution">
    <text evidence="7">The sequence shown here is derived from an EMBL/GenBank/DDBJ whole genome shotgun (WGS) entry which is preliminary data.</text>
</comment>
<feature type="transmembrane region" description="Helical" evidence="5">
    <location>
        <begin position="204"/>
        <end position="225"/>
    </location>
</feature>
<feature type="transmembrane region" description="Helical" evidence="5">
    <location>
        <begin position="276"/>
        <end position="301"/>
    </location>
</feature>
<sequence length="463" mass="51866">MAFSPPTGVDKDDLLGTIPENWDDEIQTRKRAESAVRRADYKKKISTTFSLVNMIRGMIGPGCFAMPMSFKQAGLWGAMCLDFLLGALSTVCMIKLVISAQYLVKLNKCAPLDYGNMAGAAFASSDFKFLRKLEHVARWFVNCCLIFLQFGIASIYYIFVLDHLKEIVDVIWPENGISRDTYFLIVLPAFIALSMVRNIHAMSWICLFGNVLMTISLVIILYKVIVAPHIHTSQLPAFTNVKGTVMAAGAILYALEGQALVLPLENKMRHPKEMAGWTGVLTTGISLVTLIYAACGFYGFITYGESVAASITLNLSNAPLDFSVKIMLMLVVYSSYLLQEFPVVQMLFPFIKIPLRARKVRRAYIVSLEFLFRLVFVLITLGISWAIPNLDDIIPLFGGSAGMTLSLVIPPTLETVTFFREWWHERPRHYALIHIGLNICYFTLGWFFVITGTQANVAKILSR</sequence>
<feature type="transmembrane region" description="Helical" evidence="5">
    <location>
        <begin position="181"/>
        <end position="197"/>
    </location>
</feature>
<evidence type="ECO:0000256" key="1">
    <source>
        <dbReference type="ARBA" id="ARBA00004141"/>
    </source>
</evidence>
<feature type="transmembrane region" description="Helical" evidence="5">
    <location>
        <begin position="430"/>
        <end position="449"/>
    </location>
</feature>
<evidence type="ECO:0000256" key="4">
    <source>
        <dbReference type="ARBA" id="ARBA00023136"/>
    </source>
</evidence>
<organism evidence="7 8">
    <name type="scientific">Ancylostoma caninum</name>
    <name type="common">Dog hookworm</name>
    <dbReference type="NCBI Taxonomy" id="29170"/>
    <lineage>
        <taxon>Eukaryota</taxon>
        <taxon>Metazoa</taxon>
        <taxon>Ecdysozoa</taxon>
        <taxon>Nematoda</taxon>
        <taxon>Chromadorea</taxon>
        <taxon>Rhabditida</taxon>
        <taxon>Rhabditina</taxon>
        <taxon>Rhabditomorpha</taxon>
        <taxon>Strongyloidea</taxon>
        <taxon>Ancylostomatidae</taxon>
        <taxon>Ancylostomatinae</taxon>
        <taxon>Ancylostoma</taxon>
    </lineage>
</organism>
<dbReference type="PANTHER" id="PTHR22950">
    <property type="entry name" value="AMINO ACID TRANSPORTER"/>
    <property type="match status" value="1"/>
</dbReference>
<feature type="transmembrane region" description="Helical" evidence="5">
    <location>
        <begin position="245"/>
        <end position="264"/>
    </location>
</feature>
<dbReference type="GO" id="GO:0005774">
    <property type="term" value="C:vacuolar membrane"/>
    <property type="evidence" value="ECO:0007669"/>
    <property type="project" value="TreeGrafter"/>
</dbReference>
<evidence type="ECO:0000259" key="6">
    <source>
        <dbReference type="Pfam" id="PF01490"/>
    </source>
</evidence>
<feature type="transmembrane region" description="Helical" evidence="5">
    <location>
        <begin position="326"/>
        <end position="351"/>
    </location>
</feature>
<feature type="transmembrane region" description="Helical" evidence="5">
    <location>
        <begin position="393"/>
        <end position="409"/>
    </location>
</feature>
<dbReference type="STRING" id="29170.A0A368G1V7"/>
<feature type="transmembrane region" description="Helical" evidence="5">
    <location>
        <begin position="363"/>
        <end position="387"/>
    </location>
</feature>
<dbReference type="PANTHER" id="PTHR22950:SF217">
    <property type="entry name" value="AMINO ACID TRANSPORTER TRANSMEMBRANE DOMAIN-CONTAINING PROTEIN"/>
    <property type="match status" value="1"/>
</dbReference>
<protein>
    <submittedName>
        <fullName evidence="7">Transmembrane amino acid transporter protein</fullName>
    </submittedName>
</protein>
<reference evidence="7 8" key="1">
    <citation type="submission" date="2014-10" db="EMBL/GenBank/DDBJ databases">
        <title>Draft genome of the hookworm Ancylostoma caninum.</title>
        <authorList>
            <person name="Mitreva M."/>
        </authorList>
    </citation>
    <scope>NUCLEOTIDE SEQUENCE [LARGE SCALE GENOMIC DNA]</scope>
    <source>
        <strain evidence="7 8">Baltimore</strain>
    </source>
</reference>
<dbReference type="Pfam" id="PF01490">
    <property type="entry name" value="Aa_trans"/>
    <property type="match status" value="1"/>
</dbReference>
<dbReference type="OrthoDB" id="1684102at2759"/>
<keyword evidence="8" id="KW-1185">Reference proteome</keyword>
<evidence type="ECO:0000313" key="8">
    <source>
        <dbReference type="Proteomes" id="UP000252519"/>
    </source>
</evidence>
<gene>
    <name evidence="7" type="ORF">ANCCAN_15658</name>
</gene>
<keyword evidence="2 5" id="KW-0812">Transmembrane</keyword>
<feature type="transmembrane region" description="Helical" evidence="5">
    <location>
        <begin position="76"/>
        <end position="98"/>
    </location>
</feature>
<evidence type="ECO:0000256" key="5">
    <source>
        <dbReference type="SAM" id="Phobius"/>
    </source>
</evidence>